<keyword evidence="1" id="KW-0472">Membrane</keyword>
<sequence>MSEFEKEYRIAQLLAKKMAGELSPEEKLELHEWENTSLSATELNKRILDPANKRQRDEFVNSLDTKSSWQKVEKGITRKKHTSRNLVWWSSVAAAIIIALVMILPESRVSVDPTLPLAEIQTGSSKAILITPEGKQFNLSQQDSSQTLELGYGLVAINNGNVVEYVERSDSSIYQKMRDNTIRVPRGGEYELILPDGTHVWINSDSELSFPARFDSTKREVSLSGEAYFSVRKDKKRPFTVKVGQNVEVKVLGTQFNLQAYPDAQTIETTLCEGSVNVSDGKQKVTLTPSQQAVYSKVTMNITTRKVDVRLYSAWKEGLFVFENKPLEEIMTTLSRWYNINVFYANQALKTYHFTGDLERYGDFRKTLSMIEKATSIRFKINGNNITVEEILTK</sequence>
<dbReference type="RefSeq" id="WP_117721346.1">
    <property type="nucleotide sequence ID" value="NZ_CAUGOG010000006.1"/>
</dbReference>
<protein>
    <submittedName>
        <fullName evidence="4">FecR family protein</fullName>
    </submittedName>
</protein>
<dbReference type="OrthoDB" id="772265at2"/>
<dbReference type="EMBL" id="QSCR01000011">
    <property type="protein sequence ID" value="RGY18644.1"/>
    <property type="molecule type" value="Genomic_DNA"/>
</dbReference>
<dbReference type="PANTHER" id="PTHR30273:SF2">
    <property type="entry name" value="PROTEIN FECR"/>
    <property type="match status" value="1"/>
</dbReference>
<keyword evidence="1" id="KW-1133">Transmembrane helix</keyword>
<evidence type="ECO:0000313" key="5">
    <source>
        <dbReference type="Proteomes" id="UP000286063"/>
    </source>
</evidence>
<dbReference type="InterPro" id="IPR032508">
    <property type="entry name" value="FecR_C"/>
</dbReference>
<evidence type="ECO:0000259" key="2">
    <source>
        <dbReference type="Pfam" id="PF04773"/>
    </source>
</evidence>
<name>A0A413IP27_9BACT</name>
<keyword evidence="1" id="KW-0812">Transmembrane</keyword>
<dbReference type="FunFam" id="2.60.120.1440:FF:000001">
    <property type="entry name" value="Putative anti-sigma factor"/>
    <property type="match status" value="1"/>
</dbReference>
<dbReference type="InterPro" id="IPR012373">
    <property type="entry name" value="Ferrdict_sens_TM"/>
</dbReference>
<proteinExistence type="predicted"/>
<dbReference type="AlphaFoldDB" id="A0A413IP27"/>
<dbReference type="Gene3D" id="3.55.50.30">
    <property type="match status" value="1"/>
</dbReference>
<dbReference type="Pfam" id="PF16344">
    <property type="entry name" value="FecR_C"/>
    <property type="match status" value="1"/>
</dbReference>
<evidence type="ECO:0000313" key="4">
    <source>
        <dbReference type="EMBL" id="RGY18644.1"/>
    </source>
</evidence>
<dbReference type="Proteomes" id="UP000286063">
    <property type="component" value="Unassembled WGS sequence"/>
</dbReference>
<dbReference type="PANTHER" id="PTHR30273">
    <property type="entry name" value="PERIPLASMIC SIGNAL SENSOR AND SIGMA FACTOR ACTIVATOR FECR-RELATED"/>
    <property type="match status" value="1"/>
</dbReference>
<feature type="transmembrane region" description="Helical" evidence="1">
    <location>
        <begin position="86"/>
        <end position="104"/>
    </location>
</feature>
<dbReference type="Gene3D" id="2.60.120.1440">
    <property type="match status" value="1"/>
</dbReference>
<dbReference type="InterPro" id="IPR006860">
    <property type="entry name" value="FecR"/>
</dbReference>
<reference evidence="4 5" key="1">
    <citation type="submission" date="2018-08" db="EMBL/GenBank/DDBJ databases">
        <title>A genome reference for cultivated species of the human gut microbiota.</title>
        <authorList>
            <person name="Zou Y."/>
            <person name="Xue W."/>
            <person name="Luo G."/>
        </authorList>
    </citation>
    <scope>NUCLEOTIDE SEQUENCE [LARGE SCALE GENOMIC DNA]</scope>
    <source>
        <strain evidence="4 5">OF02-7</strain>
    </source>
</reference>
<organism evidence="4 5">
    <name type="scientific">Butyricimonas virosa</name>
    <dbReference type="NCBI Taxonomy" id="544645"/>
    <lineage>
        <taxon>Bacteria</taxon>
        <taxon>Pseudomonadati</taxon>
        <taxon>Bacteroidota</taxon>
        <taxon>Bacteroidia</taxon>
        <taxon>Bacteroidales</taxon>
        <taxon>Odoribacteraceae</taxon>
        <taxon>Butyricimonas</taxon>
    </lineage>
</organism>
<feature type="domain" description="Protein FecR C-terminal" evidence="3">
    <location>
        <begin position="320"/>
        <end position="388"/>
    </location>
</feature>
<dbReference type="GO" id="GO:0016989">
    <property type="term" value="F:sigma factor antagonist activity"/>
    <property type="evidence" value="ECO:0007669"/>
    <property type="project" value="TreeGrafter"/>
</dbReference>
<comment type="caution">
    <text evidence="4">The sequence shown here is derived from an EMBL/GenBank/DDBJ whole genome shotgun (WGS) entry which is preliminary data.</text>
</comment>
<gene>
    <name evidence="4" type="ORF">DXA50_08420</name>
</gene>
<feature type="domain" description="FecR protein" evidence="2">
    <location>
        <begin position="181"/>
        <end position="277"/>
    </location>
</feature>
<accession>A0A413IP27</accession>
<evidence type="ECO:0000259" key="3">
    <source>
        <dbReference type="Pfam" id="PF16344"/>
    </source>
</evidence>
<evidence type="ECO:0000256" key="1">
    <source>
        <dbReference type="SAM" id="Phobius"/>
    </source>
</evidence>
<dbReference type="Pfam" id="PF04773">
    <property type="entry name" value="FecR"/>
    <property type="match status" value="1"/>
</dbReference>